<proteinExistence type="predicted"/>
<feature type="region of interest" description="Disordered" evidence="1">
    <location>
        <begin position="189"/>
        <end position="227"/>
    </location>
</feature>
<evidence type="ECO:0000256" key="1">
    <source>
        <dbReference type="SAM" id="MobiDB-lite"/>
    </source>
</evidence>
<keyword evidence="3" id="KW-1185">Reference proteome</keyword>
<gene>
    <name evidence="2" type="ORF">P43SY_003335</name>
</gene>
<sequence>MALPRRPETLMADSLVLILSHSAGDAGKTNIVQSHHRRTRGVPVTVQLEQKSAWDLCVVILARSAAPDVLVSIPLCDLDVIRCIDVRQIQATSVPLVHRRMSLSLQSMDPSSSPPTPPSKLHAFEIRTTTGRVLARLQAPTLRIFRRWVTLLETTVDAARLETATLESVVTQCIEAAEREAKRERELILSALTGPPVRESSSTEKPPRPDSRATWSSGDQDDTDEDDYVSHPWTALGYIVDRRGHPSTPGMTWLYLRAPDSTRDKTRVRRAQTTTAIFP</sequence>
<evidence type="ECO:0000313" key="3">
    <source>
        <dbReference type="Proteomes" id="UP001209570"/>
    </source>
</evidence>
<protein>
    <submittedName>
        <fullName evidence="2">Uncharacterized protein</fullName>
    </submittedName>
</protein>
<evidence type="ECO:0000313" key="2">
    <source>
        <dbReference type="EMBL" id="KAJ0396594.1"/>
    </source>
</evidence>
<reference evidence="2" key="1">
    <citation type="submission" date="2021-12" db="EMBL/GenBank/DDBJ databases">
        <title>Prjna785345.</title>
        <authorList>
            <person name="Rujirawat T."/>
            <person name="Krajaejun T."/>
        </authorList>
    </citation>
    <scope>NUCLEOTIDE SEQUENCE</scope>
    <source>
        <strain evidence="2">Pi057C3</strain>
    </source>
</reference>
<dbReference type="EMBL" id="JAKCXM010000289">
    <property type="protein sequence ID" value="KAJ0396594.1"/>
    <property type="molecule type" value="Genomic_DNA"/>
</dbReference>
<comment type="caution">
    <text evidence="2">The sequence shown here is derived from an EMBL/GenBank/DDBJ whole genome shotgun (WGS) entry which is preliminary data.</text>
</comment>
<dbReference type="Proteomes" id="UP001209570">
    <property type="component" value="Unassembled WGS sequence"/>
</dbReference>
<feature type="compositionally biased region" description="Basic and acidic residues" evidence="1">
    <location>
        <begin position="201"/>
        <end position="211"/>
    </location>
</feature>
<dbReference type="AlphaFoldDB" id="A0AAD5Q893"/>
<organism evidence="2 3">
    <name type="scientific">Pythium insidiosum</name>
    <name type="common">Pythiosis disease agent</name>
    <dbReference type="NCBI Taxonomy" id="114742"/>
    <lineage>
        <taxon>Eukaryota</taxon>
        <taxon>Sar</taxon>
        <taxon>Stramenopiles</taxon>
        <taxon>Oomycota</taxon>
        <taxon>Peronosporomycetes</taxon>
        <taxon>Pythiales</taxon>
        <taxon>Pythiaceae</taxon>
        <taxon>Pythium</taxon>
    </lineage>
</organism>
<accession>A0AAD5Q893</accession>
<name>A0AAD5Q893_PYTIN</name>